<dbReference type="Proteomes" id="UP001501444">
    <property type="component" value="Unassembled WGS sequence"/>
</dbReference>
<dbReference type="RefSeq" id="WP_344613001.1">
    <property type="nucleotide sequence ID" value="NZ_BAAARV010000024.1"/>
</dbReference>
<dbReference type="EMBL" id="BAAARV010000024">
    <property type="protein sequence ID" value="GAA2344674.1"/>
    <property type="molecule type" value="Genomic_DNA"/>
</dbReference>
<gene>
    <name evidence="4" type="ORF">GCM10010170_030330</name>
</gene>
<keyword evidence="5" id="KW-1185">Reference proteome</keyword>
<evidence type="ECO:0000256" key="1">
    <source>
        <dbReference type="ARBA" id="ARBA00008520"/>
    </source>
</evidence>
<evidence type="ECO:0000256" key="2">
    <source>
        <dbReference type="ARBA" id="ARBA00022448"/>
    </source>
</evidence>
<dbReference type="Gene3D" id="3.40.190.10">
    <property type="entry name" value="Periplasmic binding protein-like II"/>
    <property type="match status" value="2"/>
</dbReference>
<keyword evidence="2" id="KW-0813">Transport</keyword>
<dbReference type="PROSITE" id="PS51257">
    <property type="entry name" value="PROKAR_LIPOPROTEIN"/>
    <property type="match status" value="1"/>
</dbReference>
<proteinExistence type="inferred from homology"/>
<comment type="similarity">
    <text evidence="1">Belongs to the bacterial solute-binding protein 1 family.</text>
</comment>
<keyword evidence="3" id="KW-0732">Signal</keyword>
<organism evidence="4 5">
    <name type="scientific">Dactylosporangium salmoneum</name>
    <dbReference type="NCBI Taxonomy" id="53361"/>
    <lineage>
        <taxon>Bacteria</taxon>
        <taxon>Bacillati</taxon>
        <taxon>Actinomycetota</taxon>
        <taxon>Actinomycetes</taxon>
        <taxon>Micromonosporales</taxon>
        <taxon>Micromonosporaceae</taxon>
        <taxon>Dactylosporangium</taxon>
    </lineage>
</organism>
<evidence type="ECO:0000313" key="4">
    <source>
        <dbReference type="EMBL" id="GAA2344674.1"/>
    </source>
</evidence>
<accession>A0ABP5T7A8</accession>
<reference evidence="5" key="1">
    <citation type="journal article" date="2019" name="Int. J. Syst. Evol. Microbiol.">
        <title>The Global Catalogue of Microorganisms (GCM) 10K type strain sequencing project: providing services to taxonomists for standard genome sequencing and annotation.</title>
        <authorList>
            <consortium name="The Broad Institute Genomics Platform"/>
            <consortium name="The Broad Institute Genome Sequencing Center for Infectious Disease"/>
            <person name="Wu L."/>
            <person name="Ma J."/>
        </authorList>
    </citation>
    <scope>NUCLEOTIDE SEQUENCE [LARGE SCALE GENOMIC DNA]</scope>
    <source>
        <strain evidence="5">JCM 3272</strain>
    </source>
</reference>
<comment type="caution">
    <text evidence="4">The sequence shown here is derived from an EMBL/GenBank/DDBJ whole genome shotgun (WGS) entry which is preliminary data.</text>
</comment>
<evidence type="ECO:0000256" key="3">
    <source>
        <dbReference type="ARBA" id="ARBA00022729"/>
    </source>
</evidence>
<dbReference type="PANTHER" id="PTHR30061:SF50">
    <property type="entry name" value="MALTOSE_MALTODEXTRIN-BINDING PERIPLASMIC PROTEIN"/>
    <property type="match status" value="1"/>
</dbReference>
<name>A0ABP5T7A8_9ACTN</name>
<dbReference type="InterPro" id="IPR006059">
    <property type="entry name" value="SBP"/>
</dbReference>
<dbReference type="PANTHER" id="PTHR30061">
    <property type="entry name" value="MALTOSE-BINDING PERIPLASMIC PROTEIN"/>
    <property type="match status" value="1"/>
</dbReference>
<dbReference type="SUPFAM" id="SSF53850">
    <property type="entry name" value="Periplasmic binding protein-like II"/>
    <property type="match status" value="1"/>
</dbReference>
<dbReference type="Pfam" id="PF01547">
    <property type="entry name" value="SBP_bac_1"/>
    <property type="match status" value="1"/>
</dbReference>
<sequence>MRRYATPRAAAVLAIGVLSIGGCSTEGGSGAPPAADDRGPITLATGKDTTGTMQAQLDRWNAEHPNEKVTLVELPESADQQRQQFIQNARTKSDAYTVVNLDVVWVAEFAANRWIDELPAGKVPVDKMIPAVVDTAKYFNKLYAVPYTTNGGLLFYRKDLLDAAGVAAPTTWAQLKDACAKVKALPEGKDLSCYAGQFDKYEGLTVNFAEAVDSAGGAIVDANGKPTVNTSEAKQGLGFLADSFKDGTIAKSAISFKEEDGRREFQAGKLIFHRQWPYEWDLANKTDGSSKVAGKFAVAPLPGLSGPGKSSLGGLDLAISTFGKHKATALDFISFFAGEDNARKNLEATSNAPAYASLYQDTGLQQKYPYLDTLRQSILNAAPRPKVVAYGDVTAVIQENAYAAITGTKPVDTALADMQAGLDKAVATK</sequence>
<protein>
    <submittedName>
        <fullName evidence="4">ABC transporter substrate-binding protein</fullName>
    </submittedName>
</protein>
<dbReference type="CDD" id="cd14750">
    <property type="entry name" value="PBP2_TMBP"/>
    <property type="match status" value="1"/>
</dbReference>
<evidence type="ECO:0000313" key="5">
    <source>
        <dbReference type="Proteomes" id="UP001501444"/>
    </source>
</evidence>